<dbReference type="EMBL" id="MU839838">
    <property type="protein sequence ID" value="KAK1753118.1"/>
    <property type="molecule type" value="Genomic_DNA"/>
</dbReference>
<proteinExistence type="predicted"/>
<comment type="caution">
    <text evidence="2">The sequence shown here is derived from an EMBL/GenBank/DDBJ whole genome shotgun (WGS) entry which is preliminary data.</text>
</comment>
<accession>A0AAJ0F784</accession>
<dbReference type="AlphaFoldDB" id="A0AAJ0F784"/>
<evidence type="ECO:0000256" key="1">
    <source>
        <dbReference type="SAM" id="MobiDB-lite"/>
    </source>
</evidence>
<sequence>MEPQNVQQPAQAQQDAGSNPTSSSLTDATGGLSIGAPRNTNPIADARVFRSFRDLPSRVHHICDDLIKHFNDAMTLRCPLDVRSETDTSSSESDSSGTSLFDENFSICVDRTGLWTQVFNNWDTTRDLIHPGFPPEHFSIDSMVEVGVYQYHAGPPAPVYLQLDFNTPEDMWGTYTFCDLLGNTVPVRAVKFKANWNMKRALVSAALRWDQDEINRAARFNTELLVCWARCRLVHWMRTAPAEAGDCSTKQAWGWEEELSELVQASVPCLKKILFMTNEMKAARLTYSRLKISYGLNCFEDMA</sequence>
<organism evidence="2 3">
    <name type="scientific">Echria macrotheca</name>
    <dbReference type="NCBI Taxonomy" id="438768"/>
    <lineage>
        <taxon>Eukaryota</taxon>
        <taxon>Fungi</taxon>
        <taxon>Dikarya</taxon>
        <taxon>Ascomycota</taxon>
        <taxon>Pezizomycotina</taxon>
        <taxon>Sordariomycetes</taxon>
        <taxon>Sordariomycetidae</taxon>
        <taxon>Sordariales</taxon>
        <taxon>Schizotheciaceae</taxon>
        <taxon>Echria</taxon>
    </lineage>
</organism>
<feature type="compositionally biased region" description="Low complexity" evidence="1">
    <location>
        <begin position="1"/>
        <end position="14"/>
    </location>
</feature>
<protein>
    <submittedName>
        <fullName evidence="2">Uncharacterized protein</fullName>
    </submittedName>
</protein>
<feature type="compositionally biased region" description="Polar residues" evidence="1">
    <location>
        <begin position="15"/>
        <end position="27"/>
    </location>
</feature>
<reference evidence="2" key="1">
    <citation type="submission" date="2023-06" db="EMBL/GenBank/DDBJ databases">
        <title>Genome-scale phylogeny and comparative genomics of the fungal order Sordariales.</title>
        <authorList>
            <consortium name="Lawrence Berkeley National Laboratory"/>
            <person name="Hensen N."/>
            <person name="Bonometti L."/>
            <person name="Westerberg I."/>
            <person name="Brannstrom I.O."/>
            <person name="Guillou S."/>
            <person name="Cros-Aarteil S."/>
            <person name="Calhoun S."/>
            <person name="Haridas S."/>
            <person name="Kuo A."/>
            <person name="Mondo S."/>
            <person name="Pangilinan J."/>
            <person name="Riley R."/>
            <person name="Labutti K."/>
            <person name="Andreopoulos B."/>
            <person name="Lipzen A."/>
            <person name="Chen C."/>
            <person name="Yanf M."/>
            <person name="Daum C."/>
            <person name="Ng V."/>
            <person name="Clum A."/>
            <person name="Steindorff A."/>
            <person name="Ohm R."/>
            <person name="Martin F."/>
            <person name="Silar P."/>
            <person name="Natvig D."/>
            <person name="Lalanne C."/>
            <person name="Gautier V."/>
            <person name="Ament-Velasquez S.L."/>
            <person name="Kruys A."/>
            <person name="Hutchinson M.I."/>
            <person name="Powell A.J."/>
            <person name="Barry K."/>
            <person name="Miller A.N."/>
            <person name="Grigoriev I.V."/>
            <person name="Debuchy R."/>
            <person name="Gladieux P."/>
            <person name="Thoren M.H."/>
            <person name="Johannesson H."/>
        </authorList>
    </citation>
    <scope>NUCLEOTIDE SEQUENCE</scope>
    <source>
        <strain evidence="2">PSN4</strain>
    </source>
</reference>
<keyword evidence="3" id="KW-1185">Reference proteome</keyword>
<evidence type="ECO:0000313" key="2">
    <source>
        <dbReference type="EMBL" id="KAK1753118.1"/>
    </source>
</evidence>
<evidence type="ECO:0000313" key="3">
    <source>
        <dbReference type="Proteomes" id="UP001239445"/>
    </source>
</evidence>
<gene>
    <name evidence="2" type="ORF">QBC47DRAFT_415838</name>
</gene>
<dbReference type="Proteomes" id="UP001239445">
    <property type="component" value="Unassembled WGS sequence"/>
</dbReference>
<feature type="region of interest" description="Disordered" evidence="1">
    <location>
        <begin position="1"/>
        <end position="40"/>
    </location>
</feature>
<name>A0AAJ0F784_9PEZI</name>